<dbReference type="AlphaFoldDB" id="A0A1Q2KV77"/>
<proteinExistence type="predicted"/>
<evidence type="ECO:0000313" key="3">
    <source>
        <dbReference type="EMBL" id="AQQ52125.1"/>
    </source>
</evidence>
<dbReference type="PANTHER" id="PTHR46797">
    <property type="entry name" value="HTH-TYPE TRANSCRIPTIONAL REGULATOR"/>
    <property type="match status" value="1"/>
</dbReference>
<dbReference type="SMART" id="SM00530">
    <property type="entry name" value="HTH_XRE"/>
    <property type="match status" value="1"/>
</dbReference>
<organism evidence="3 4">
    <name type="scientific">Planococcus lenghuensis</name>
    <dbReference type="NCBI Taxonomy" id="2213202"/>
    <lineage>
        <taxon>Bacteria</taxon>
        <taxon>Bacillati</taxon>
        <taxon>Bacillota</taxon>
        <taxon>Bacilli</taxon>
        <taxon>Bacillales</taxon>
        <taxon>Caryophanaceae</taxon>
        <taxon>Planococcus</taxon>
    </lineage>
</organism>
<dbReference type="PROSITE" id="PS50943">
    <property type="entry name" value="HTH_CROC1"/>
    <property type="match status" value="1"/>
</dbReference>
<keyword evidence="1" id="KW-0238">DNA-binding</keyword>
<dbReference type="InterPro" id="IPR001387">
    <property type="entry name" value="Cro/C1-type_HTH"/>
</dbReference>
<dbReference type="InterPro" id="IPR050807">
    <property type="entry name" value="TransReg_Diox_bact_type"/>
</dbReference>
<dbReference type="KEGG" id="pmar:B0X71_02620"/>
<dbReference type="EMBL" id="CP019640">
    <property type="protein sequence ID" value="AQQ52125.1"/>
    <property type="molecule type" value="Genomic_DNA"/>
</dbReference>
<dbReference type="GO" id="GO:0003677">
    <property type="term" value="F:DNA binding"/>
    <property type="evidence" value="ECO:0007669"/>
    <property type="project" value="UniProtKB-KW"/>
</dbReference>
<dbReference type="InterPro" id="IPR010982">
    <property type="entry name" value="Lambda_DNA-bd_dom_sf"/>
</dbReference>
<dbReference type="InterPro" id="IPR011990">
    <property type="entry name" value="TPR-like_helical_dom_sf"/>
</dbReference>
<name>A0A1Q2KV77_9BACL</name>
<dbReference type="RefSeq" id="WP_077587997.1">
    <property type="nucleotide sequence ID" value="NZ_CP019640.1"/>
</dbReference>
<evidence type="ECO:0000256" key="1">
    <source>
        <dbReference type="ARBA" id="ARBA00023125"/>
    </source>
</evidence>
<evidence type="ECO:0000259" key="2">
    <source>
        <dbReference type="PROSITE" id="PS50943"/>
    </source>
</evidence>
<keyword evidence="4" id="KW-1185">Reference proteome</keyword>
<accession>A0A1Q2KV77</accession>
<dbReference type="Gene3D" id="1.25.40.10">
    <property type="entry name" value="Tetratricopeptide repeat domain"/>
    <property type="match status" value="1"/>
</dbReference>
<dbReference type="OrthoDB" id="290878at2"/>
<evidence type="ECO:0000313" key="4">
    <source>
        <dbReference type="Proteomes" id="UP000188184"/>
    </source>
</evidence>
<dbReference type="Pfam" id="PF01381">
    <property type="entry name" value="HTH_3"/>
    <property type="match status" value="1"/>
</dbReference>
<dbReference type="PANTHER" id="PTHR46797:SF1">
    <property type="entry name" value="METHYLPHOSPHONATE SYNTHASE"/>
    <property type="match status" value="1"/>
</dbReference>
<dbReference type="GO" id="GO:0003700">
    <property type="term" value="F:DNA-binding transcription factor activity"/>
    <property type="evidence" value="ECO:0007669"/>
    <property type="project" value="TreeGrafter"/>
</dbReference>
<reference evidence="3 4" key="1">
    <citation type="submission" date="2017-02" db="EMBL/GenBank/DDBJ databases">
        <title>The complete genomic sequence of a novel cold adapted crude oil-degrading bacterium Planococcus qaidamina Y42.</title>
        <authorList>
            <person name="Yang R."/>
        </authorList>
    </citation>
    <scope>NUCLEOTIDE SEQUENCE [LARGE SCALE GENOMIC DNA]</scope>
    <source>
        <strain evidence="3 4">Y42</strain>
    </source>
</reference>
<dbReference type="CDD" id="cd00093">
    <property type="entry name" value="HTH_XRE"/>
    <property type="match status" value="1"/>
</dbReference>
<feature type="domain" description="HTH cro/C1-type" evidence="2">
    <location>
        <begin position="8"/>
        <end position="61"/>
    </location>
</feature>
<protein>
    <recommendedName>
        <fullName evidence="2">HTH cro/C1-type domain-containing protein</fullName>
    </recommendedName>
</protein>
<gene>
    <name evidence="3" type="ORF">B0X71_02620</name>
</gene>
<dbReference type="Proteomes" id="UP000188184">
    <property type="component" value="Chromosome"/>
</dbReference>
<dbReference type="SUPFAM" id="SSF47413">
    <property type="entry name" value="lambda repressor-like DNA-binding domains"/>
    <property type="match status" value="1"/>
</dbReference>
<dbReference type="GO" id="GO:0005829">
    <property type="term" value="C:cytosol"/>
    <property type="evidence" value="ECO:0007669"/>
    <property type="project" value="TreeGrafter"/>
</dbReference>
<sequence>METLGGRIRKLRKAKGLTLQALAGEGLSKGMLSLIENGKAKPSMESLTYIVESLGIEVNELLEEIPSAALRELLQQAERLYQTPLGELEQRQENHLKVRRLIEPLLGSLPLRYESARLLELYSRALYYLQTDAWEQSLAQAESMYEELHLINHVADIQLFRVMRFFHNRQYAQALTMIQEAWQALTEQGMVLDPLKQLDFTYCEAVLYFAVDDFEQAVSKMNEAIAFAKEKRIFYRIEDLYRLASMSAMLRGEVTDKDLYIRKLRQYAEFADHAETALFADIIEAHYLNTFAGQYAAAAELLDRHLGSVGDLDGSFLFLEKGKALYGLGHPEEALSWFKDYEMYEHLHHPFDLAIHYEREVYMALIHEQADELESARELAEIAHENFKPLPDSPYKRFAEDIWKRLTMNQ</sequence>